<dbReference type="NCBIfam" id="TIGR02837">
    <property type="entry name" value="spore_II_R"/>
    <property type="match status" value="1"/>
</dbReference>
<protein>
    <submittedName>
        <fullName evidence="1">Stage II sporulation protein R</fullName>
    </submittedName>
</protein>
<evidence type="ECO:0000313" key="1">
    <source>
        <dbReference type="EMBL" id="QCI60772.1"/>
    </source>
</evidence>
<accession>A0A4D7B2Y7</accession>
<sequence length="211" mass="23296">MKTAAKRERKTLRIVELALLLGAAAFLMTGVWALNTQRDLADKVVRLHVLANSDTEEDQALKLLVRDAVLERATEILEQSADRAEAEIRLRESLPELEAIAEETVRANGYDYAVTAELEDTAFPTKEYDGFSLPAGEYLALRILIGEGVGQNWWCVVFPPLCTAASADVPETALAAGLTEDQVSLMTEEDGGYQLKFKAVELWERLKAALE</sequence>
<dbReference type="KEGG" id="obj:EIO64_17450"/>
<dbReference type="Proteomes" id="UP000298642">
    <property type="component" value="Chromosome"/>
</dbReference>
<keyword evidence="2" id="KW-1185">Reference proteome</keyword>
<gene>
    <name evidence="1" type="primary">spoIIR</name>
    <name evidence="1" type="ORF">EIO64_17450</name>
</gene>
<dbReference type="EMBL" id="CP034413">
    <property type="protein sequence ID" value="QCI60772.1"/>
    <property type="molecule type" value="Genomic_DNA"/>
</dbReference>
<dbReference type="AlphaFoldDB" id="A0A4D7B2Y7"/>
<proteinExistence type="predicted"/>
<evidence type="ECO:0000313" key="2">
    <source>
        <dbReference type="Proteomes" id="UP000298642"/>
    </source>
</evidence>
<name>A0A4D7B2Y7_9FIRM</name>
<dbReference type="RefSeq" id="WP_136891717.1">
    <property type="nucleotide sequence ID" value="NZ_CP034413.3"/>
</dbReference>
<dbReference type="InterPro" id="IPR014202">
    <property type="entry name" value="Spore_II_R"/>
</dbReference>
<organism evidence="1 2">
    <name type="scientific">Dysosmobacter welbionis</name>
    <dbReference type="NCBI Taxonomy" id="2093857"/>
    <lineage>
        <taxon>Bacteria</taxon>
        <taxon>Bacillati</taxon>
        <taxon>Bacillota</taxon>
        <taxon>Clostridia</taxon>
        <taxon>Eubacteriales</taxon>
        <taxon>Oscillospiraceae</taxon>
        <taxon>Dysosmobacter</taxon>
    </lineage>
</organism>
<dbReference type="Pfam" id="PF09551">
    <property type="entry name" value="Spore_II_R"/>
    <property type="match status" value="1"/>
</dbReference>
<reference evidence="2" key="1">
    <citation type="submission" date="2018-12" db="EMBL/GenBank/DDBJ databases">
        <title>Dusodibacter welbiota gen. nov., sp. nov., isolated from human faeces and emended description of the Oscillibacter genus.</title>
        <authorList>
            <person name="Le Roy T."/>
            <person name="Van der Smissen P."/>
            <person name="Delzenne N."/>
            <person name="Muccioli G."/>
            <person name="Collet J.F."/>
            <person name="Cani P.D."/>
        </authorList>
    </citation>
    <scope>NUCLEOTIDE SEQUENCE [LARGE SCALE GENOMIC DNA]</scope>
    <source>
        <strain evidence="2">J115</strain>
    </source>
</reference>